<evidence type="ECO:0000256" key="9">
    <source>
        <dbReference type="ARBA" id="ARBA00023224"/>
    </source>
</evidence>
<evidence type="ECO:0000313" key="12">
    <source>
        <dbReference type="Proteomes" id="UP001329430"/>
    </source>
</evidence>
<evidence type="ECO:0000256" key="5">
    <source>
        <dbReference type="ARBA" id="ARBA00022725"/>
    </source>
</evidence>
<dbReference type="PANTHER" id="PTHR21137:SF35">
    <property type="entry name" value="ODORANT RECEPTOR 19A-RELATED"/>
    <property type="match status" value="1"/>
</dbReference>
<evidence type="ECO:0000256" key="8">
    <source>
        <dbReference type="ARBA" id="ARBA00023170"/>
    </source>
</evidence>
<dbReference type="Proteomes" id="UP001329430">
    <property type="component" value="Chromosome 5"/>
</dbReference>
<evidence type="ECO:0000256" key="6">
    <source>
        <dbReference type="ARBA" id="ARBA00022989"/>
    </source>
</evidence>
<keyword evidence="9" id="KW-0807">Transducer</keyword>
<comment type="subcellular location">
    <subcellularLocation>
        <location evidence="1">Cell membrane</location>
        <topology evidence="1">Multi-pass membrane protein</topology>
    </subcellularLocation>
</comment>
<dbReference type="GO" id="GO:0005549">
    <property type="term" value="F:odorant binding"/>
    <property type="evidence" value="ECO:0007669"/>
    <property type="project" value="InterPro"/>
</dbReference>
<keyword evidence="5" id="KW-0552">Olfaction</keyword>
<sequence>MWVYAWSMIAVVSVGVISSIVLRFTKPPEMWRLGFSYISIVDTSYTPVFEIAYVYQCCGIFMITLSVYSSDVTVVSIIAQITAQIKILENAIRTYVERGLKDTKKTSETAVNNVLRDTILNHHVTLLDTVTTVEDLCCYLALCVFLANSVLLCLLMYKTSLLPFTNVYFIMYFFYCLLIAIQVFLYCWWGNEMTLANESLALGVSQSYTPDGPLSHAMALKLMMIRSQRTLCLTAGKFAPLSLDTYKAVMKASFSYFMVLRQVNEEVVEE</sequence>
<feature type="transmembrane region" description="Helical" evidence="10">
    <location>
        <begin position="169"/>
        <end position="189"/>
    </location>
</feature>
<evidence type="ECO:0000256" key="7">
    <source>
        <dbReference type="ARBA" id="ARBA00023136"/>
    </source>
</evidence>
<keyword evidence="2" id="KW-1003">Cell membrane</keyword>
<dbReference type="AlphaFoldDB" id="A0AAN7ZHG1"/>
<organism evidence="11 12">
    <name type="scientific">Pyrocoelia pectoralis</name>
    <dbReference type="NCBI Taxonomy" id="417401"/>
    <lineage>
        <taxon>Eukaryota</taxon>
        <taxon>Metazoa</taxon>
        <taxon>Ecdysozoa</taxon>
        <taxon>Arthropoda</taxon>
        <taxon>Hexapoda</taxon>
        <taxon>Insecta</taxon>
        <taxon>Pterygota</taxon>
        <taxon>Neoptera</taxon>
        <taxon>Endopterygota</taxon>
        <taxon>Coleoptera</taxon>
        <taxon>Polyphaga</taxon>
        <taxon>Elateriformia</taxon>
        <taxon>Elateroidea</taxon>
        <taxon>Lampyridae</taxon>
        <taxon>Lampyrinae</taxon>
        <taxon>Pyrocoelia</taxon>
    </lineage>
</organism>
<dbReference type="Pfam" id="PF02949">
    <property type="entry name" value="7tm_6"/>
    <property type="match status" value="1"/>
</dbReference>
<evidence type="ECO:0000313" key="11">
    <source>
        <dbReference type="EMBL" id="KAK5644087.1"/>
    </source>
</evidence>
<keyword evidence="6 10" id="KW-1133">Transmembrane helix</keyword>
<keyword evidence="12" id="KW-1185">Reference proteome</keyword>
<feature type="transmembrane region" description="Helical" evidence="10">
    <location>
        <begin position="6"/>
        <end position="25"/>
    </location>
</feature>
<evidence type="ECO:0000256" key="2">
    <source>
        <dbReference type="ARBA" id="ARBA00022475"/>
    </source>
</evidence>
<evidence type="ECO:0000256" key="4">
    <source>
        <dbReference type="ARBA" id="ARBA00022692"/>
    </source>
</evidence>
<protein>
    <recommendedName>
        <fullName evidence="13">Odorant receptor</fullName>
    </recommendedName>
</protein>
<keyword evidence="3" id="KW-0716">Sensory transduction</keyword>
<dbReference type="InterPro" id="IPR004117">
    <property type="entry name" value="7tm6_olfct_rcpt"/>
</dbReference>
<dbReference type="GO" id="GO:0004984">
    <property type="term" value="F:olfactory receptor activity"/>
    <property type="evidence" value="ECO:0007669"/>
    <property type="project" value="InterPro"/>
</dbReference>
<proteinExistence type="predicted"/>
<dbReference type="PANTHER" id="PTHR21137">
    <property type="entry name" value="ODORANT RECEPTOR"/>
    <property type="match status" value="1"/>
</dbReference>
<accession>A0AAN7ZHG1</accession>
<dbReference type="GO" id="GO:0005886">
    <property type="term" value="C:plasma membrane"/>
    <property type="evidence" value="ECO:0007669"/>
    <property type="project" value="UniProtKB-SubCell"/>
</dbReference>
<keyword evidence="7 10" id="KW-0472">Membrane</keyword>
<keyword evidence="4 10" id="KW-0812">Transmembrane</keyword>
<feature type="transmembrane region" description="Helical" evidence="10">
    <location>
        <begin position="136"/>
        <end position="157"/>
    </location>
</feature>
<gene>
    <name evidence="11" type="ORF">RI129_007932</name>
</gene>
<dbReference type="EMBL" id="JAVRBK010000005">
    <property type="protein sequence ID" value="KAK5644087.1"/>
    <property type="molecule type" value="Genomic_DNA"/>
</dbReference>
<reference evidence="11 12" key="1">
    <citation type="journal article" date="2024" name="Insects">
        <title>An Improved Chromosome-Level Genome Assembly of the Firefly Pyrocoelia pectoralis.</title>
        <authorList>
            <person name="Fu X."/>
            <person name="Meyer-Rochow V.B."/>
            <person name="Ballantyne L."/>
            <person name="Zhu X."/>
        </authorList>
    </citation>
    <scope>NUCLEOTIDE SEQUENCE [LARGE SCALE GENOMIC DNA]</scope>
    <source>
        <strain evidence="11">XCY_ONT2</strain>
    </source>
</reference>
<evidence type="ECO:0000256" key="10">
    <source>
        <dbReference type="SAM" id="Phobius"/>
    </source>
</evidence>
<dbReference type="GO" id="GO:0007165">
    <property type="term" value="P:signal transduction"/>
    <property type="evidence" value="ECO:0007669"/>
    <property type="project" value="UniProtKB-KW"/>
</dbReference>
<evidence type="ECO:0000256" key="1">
    <source>
        <dbReference type="ARBA" id="ARBA00004651"/>
    </source>
</evidence>
<name>A0AAN7ZHG1_9COLE</name>
<evidence type="ECO:0008006" key="13">
    <source>
        <dbReference type="Google" id="ProtNLM"/>
    </source>
</evidence>
<keyword evidence="8" id="KW-0675">Receptor</keyword>
<comment type="caution">
    <text evidence="11">The sequence shown here is derived from an EMBL/GenBank/DDBJ whole genome shotgun (WGS) entry which is preliminary data.</text>
</comment>
<evidence type="ECO:0000256" key="3">
    <source>
        <dbReference type="ARBA" id="ARBA00022606"/>
    </source>
</evidence>